<dbReference type="Gene3D" id="1.10.287.110">
    <property type="entry name" value="DnaJ domain"/>
    <property type="match status" value="1"/>
</dbReference>
<keyword evidence="2" id="KW-0346">Stress response</keyword>
<organism evidence="7 8">
    <name type="scientific">Aneurinibacillus thermoaerophilus</name>
    <dbReference type="NCBI Taxonomy" id="143495"/>
    <lineage>
        <taxon>Bacteria</taxon>
        <taxon>Bacillati</taxon>
        <taxon>Bacillota</taxon>
        <taxon>Bacilli</taxon>
        <taxon>Bacillales</taxon>
        <taxon>Paenibacillaceae</taxon>
        <taxon>Aneurinibacillus group</taxon>
        <taxon>Aneurinibacillus</taxon>
    </lineage>
</organism>
<dbReference type="InterPro" id="IPR051948">
    <property type="entry name" value="Hsp70_co-chaperone_J-domain"/>
</dbReference>
<feature type="domain" description="J" evidence="5">
    <location>
        <begin position="3"/>
        <end position="68"/>
    </location>
</feature>
<evidence type="ECO:0000256" key="4">
    <source>
        <dbReference type="SAM" id="MobiDB-lite"/>
    </source>
</evidence>
<dbReference type="SUPFAM" id="SSF46565">
    <property type="entry name" value="Chaperone J-domain"/>
    <property type="match status" value="1"/>
</dbReference>
<dbReference type="GO" id="GO:0051087">
    <property type="term" value="F:protein-folding chaperone binding"/>
    <property type="evidence" value="ECO:0007669"/>
    <property type="project" value="TreeGrafter"/>
</dbReference>
<keyword evidence="9" id="KW-1185">Reference proteome</keyword>
<sequence length="150" mass="18019">MKNYYEILGIERNASREEIKKAYRKLAKRYHPDVNSGSSESEKLFKEINEAYRILYDESLRKTYDAKMNGVKEEKSNGKQDSDKKAEVHREHGGDQWFDIKDMEKNFERFFGFNPKTKEMTLKNKSIKNTNKHSINITKFFERYFRVNKK</sequence>
<dbReference type="InterPro" id="IPR001623">
    <property type="entry name" value="DnaJ_domain"/>
</dbReference>
<gene>
    <name evidence="6" type="ORF">K3F53_07025</name>
    <name evidence="7" type="ORF">SAMN04489735_101526</name>
</gene>
<protein>
    <submittedName>
        <fullName evidence="7">DnaJ domain-containing protein</fullName>
    </submittedName>
</protein>
<dbReference type="PANTHER" id="PTHR44360">
    <property type="entry name" value="DNAJ HOMOLOG SUBFAMILY B MEMBER 9"/>
    <property type="match status" value="1"/>
</dbReference>
<dbReference type="PROSITE" id="PS50076">
    <property type="entry name" value="DNAJ_2"/>
    <property type="match status" value="1"/>
</dbReference>
<evidence type="ECO:0000256" key="2">
    <source>
        <dbReference type="ARBA" id="ARBA00023016"/>
    </source>
</evidence>
<evidence type="ECO:0000256" key="3">
    <source>
        <dbReference type="ARBA" id="ARBA00023186"/>
    </source>
</evidence>
<dbReference type="RefSeq" id="WP_091260511.1">
    <property type="nucleotide sequence ID" value="NZ_CP080764.1"/>
</dbReference>
<dbReference type="GO" id="GO:0006260">
    <property type="term" value="P:DNA replication"/>
    <property type="evidence" value="ECO:0007669"/>
    <property type="project" value="UniProtKB-KW"/>
</dbReference>
<dbReference type="AlphaFoldDB" id="A0A1G8AD79"/>
<reference evidence="6 9" key="2">
    <citation type="submission" date="2021-08" db="EMBL/GenBank/DDBJ databases">
        <title>Complete genome sequence of the strain Aneurinibacillus thermoaerophilus CCM 8960.</title>
        <authorList>
            <person name="Musilova J."/>
            <person name="Kourilova X."/>
            <person name="Pernicova I."/>
            <person name="Bezdicek M."/>
            <person name="Lengerova M."/>
            <person name="Obruca S."/>
            <person name="Sedlar K."/>
        </authorList>
    </citation>
    <scope>NUCLEOTIDE SEQUENCE [LARGE SCALE GENOMIC DNA]</scope>
    <source>
        <strain evidence="6 9">CCM 8960</strain>
    </source>
</reference>
<dbReference type="EMBL" id="FNDE01000015">
    <property type="protein sequence ID" value="SDH18878.1"/>
    <property type="molecule type" value="Genomic_DNA"/>
</dbReference>
<evidence type="ECO:0000313" key="8">
    <source>
        <dbReference type="Proteomes" id="UP000198956"/>
    </source>
</evidence>
<dbReference type="OrthoDB" id="9779889at2"/>
<dbReference type="Proteomes" id="UP000198956">
    <property type="component" value="Unassembled WGS sequence"/>
</dbReference>
<dbReference type="GeneID" id="97141121"/>
<evidence type="ECO:0000313" key="9">
    <source>
        <dbReference type="Proteomes" id="UP000826616"/>
    </source>
</evidence>
<name>A0A1G8AD79_ANETH</name>
<dbReference type="InterPro" id="IPR036869">
    <property type="entry name" value="J_dom_sf"/>
</dbReference>
<dbReference type="CDD" id="cd06257">
    <property type="entry name" value="DnaJ"/>
    <property type="match status" value="1"/>
</dbReference>
<feature type="region of interest" description="Disordered" evidence="4">
    <location>
        <begin position="68"/>
        <end position="93"/>
    </location>
</feature>
<dbReference type="PRINTS" id="PR00625">
    <property type="entry name" value="JDOMAIN"/>
</dbReference>
<dbReference type="Proteomes" id="UP000826616">
    <property type="component" value="Chromosome"/>
</dbReference>
<keyword evidence="1" id="KW-0235">DNA replication</keyword>
<dbReference type="Pfam" id="PF00226">
    <property type="entry name" value="DnaJ"/>
    <property type="match status" value="1"/>
</dbReference>
<dbReference type="PANTHER" id="PTHR44360:SF1">
    <property type="entry name" value="DNAJ HOMOLOG SUBFAMILY B MEMBER 9"/>
    <property type="match status" value="1"/>
</dbReference>
<dbReference type="EMBL" id="CP080764">
    <property type="protein sequence ID" value="QYY43936.1"/>
    <property type="molecule type" value="Genomic_DNA"/>
</dbReference>
<proteinExistence type="predicted"/>
<evidence type="ECO:0000313" key="7">
    <source>
        <dbReference type="EMBL" id="SDH18878.1"/>
    </source>
</evidence>
<dbReference type="GO" id="GO:0036503">
    <property type="term" value="P:ERAD pathway"/>
    <property type="evidence" value="ECO:0007669"/>
    <property type="project" value="TreeGrafter"/>
</dbReference>
<dbReference type="GO" id="GO:0051787">
    <property type="term" value="F:misfolded protein binding"/>
    <property type="evidence" value="ECO:0007669"/>
    <property type="project" value="TreeGrafter"/>
</dbReference>
<evidence type="ECO:0000256" key="1">
    <source>
        <dbReference type="ARBA" id="ARBA00022705"/>
    </source>
</evidence>
<accession>A0A1G8AD79</accession>
<reference evidence="7 8" key="1">
    <citation type="submission" date="2016-10" db="EMBL/GenBank/DDBJ databases">
        <authorList>
            <person name="de Groot N.N."/>
        </authorList>
    </citation>
    <scope>NUCLEOTIDE SEQUENCE [LARGE SCALE GENOMIC DNA]</scope>
    <source>
        <strain evidence="7 8">L 420-91</strain>
    </source>
</reference>
<evidence type="ECO:0000259" key="5">
    <source>
        <dbReference type="PROSITE" id="PS50076"/>
    </source>
</evidence>
<dbReference type="SMART" id="SM00271">
    <property type="entry name" value="DnaJ"/>
    <property type="match status" value="1"/>
</dbReference>
<evidence type="ECO:0000313" key="6">
    <source>
        <dbReference type="EMBL" id="QYY43936.1"/>
    </source>
</evidence>
<keyword evidence="3" id="KW-0143">Chaperone</keyword>